<dbReference type="EMBL" id="WBKO01000001">
    <property type="protein sequence ID" value="MDV2481689.1"/>
    <property type="molecule type" value="Genomic_DNA"/>
</dbReference>
<feature type="transmembrane region" description="Helical" evidence="1">
    <location>
        <begin position="7"/>
        <end position="29"/>
    </location>
</feature>
<accession>A0ABU3X0W5</accession>
<dbReference type="Proteomes" id="UP001281203">
    <property type="component" value="Unassembled WGS sequence"/>
</dbReference>
<protein>
    <submittedName>
        <fullName evidence="2">Uncharacterized protein</fullName>
    </submittedName>
</protein>
<keyword evidence="1" id="KW-0812">Transmembrane</keyword>
<keyword evidence="3" id="KW-1185">Reference proteome</keyword>
<sequence>MRLDLTLTGAILLSTCIIAGGILTGALMFAVEIPFAPYVMVLLAALVVLGAAMLVLSSKGTGAADPSRR</sequence>
<evidence type="ECO:0000256" key="1">
    <source>
        <dbReference type="SAM" id="Phobius"/>
    </source>
</evidence>
<gene>
    <name evidence="2" type="ORF">F8E02_06655</name>
</gene>
<name>A0ABU3X0W5_9EURY</name>
<proteinExistence type="predicted"/>
<keyword evidence="1" id="KW-1133">Transmembrane helix</keyword>
<keyword evidence="1" id="KW-0472">Membrane</keyword>
<comment type="caution">
    <text evidence="2">The sequence shown here is derived from an EMBL/GenBank/DDBJ whole genome shotgun (WGS) entry which is preliminary data.</text>
</comment>
<evidence type="ECO:0000313" key="2">
    <source>
        <dbReference type="EMBL" id="MDV2481689.1"/>
    </source>
</evidence>
<evidence type="ECO:0000313" key="3">
    <source>
        <dbReference type="Proteomes" id="UP001281203"/>
    </source>
</evidence>
<feature type="transmembrane region" description="Helical" evidence="1">
    <location>
        <begin position="35"/>
        <end position="56"/>
    </location>
</feature>
<reference evidence="2 3" key="1">
    <citation type="submission" date="2019-10" db="EMBL/GenBank/DDBJ databases">
        <title>Isolation and characterization of Methanoculleus sp. Wushi-C6 from a hot spring well.</title>
        <authorList>
            <person name="Chen S.-C."/>
            <person name="Lan Z.-H."/>
            <person name="You Y.-T."/>
            <person name="Lai M.-C."/>
        </authorList>
    </citation>
    <scope>NUCLEOTIDE SEQUENCE [LARGE SCALE GENOMIC DNA]</scope>
    <source>
        <strain evidence="2 3">Wushi-C6</strain>
    </source>
</reference>
<organism evidence="2 3">
    <name type="scientific">Methanoculleus caldifontis</name>
    <dbReference type="NCBI Taxonomy" id="2651577"/>
    <lineage>
        <taxon>Archaea</taxon>
        <taxon>Methanobacteriati</taxon>
        <taxon>Methanobacteriota</taxon>
        <taxon>Stenosarchaea group</taxon>
        <taxon>Methanomicrobia</taxon>
        <taxon>Methanomicrobiales</taxon>
        <taxon>Methanomicrobiaceae</taxon>
        <taxon>Methanoculleus</taxon>
    </lineage>
</organism>
<dbReference type="RefSeq" id="WP_317064712.1">
    <property type="nucleotide sequence ID" value="NZ_WBKO01000001.1"/>
</dbReference>